<evidence type="ECO:0000256" key="1">
    <source>
        <dbReference type="SAM" id="SignalP"/>
    </source>
</evidence>
<proteinExistence type="predicted"/>
<dbReference type="PROSITE" id="PS51257">
    <property type="entry name" value="PROKAR_LIPOPROTEIN"/>
    <property type="match status" value="1"/>
</dbReference>
<keyword evidence="3" id="KW-1185">Reference proteome</keyword>
<reference evidence="2 3" key="1">
    <citation type="submission" date="2023-03" db="EMBL/GenBank/DDBJ databases">
        <title>Isolation and description of six Streptomyces strains from soil environments, able to metabolize different microbial glucans.</title>
        <authorList>
            <person name="Widen T."/>
            <person name="Larsbrink J."/>
        </authorList>
    </citation>
    <scope>NUCLEOTIDE SEQUENCE [LARGE SCALE GENOMIC DNA]</scope>
    <source>
        <strain evidence="2 3">Mut2</strain>
    </source>
</reference>
<dbReference type="EMBL" id="CP120992">
    <property type="protein sequence ID" value="WLQ43466.1"/>
    <property type="molecule type" value="Genomic_DNA"/>
</dbReference>
<feature type="chain" id="PRO_5045151620" description="Lipoprotein" evidence="1">
    <location>
        <begin position="25"/>
        <end position="161"/>
    </location>
</feature>
<organism evidence="2 3">
    <name type="scientific">Streptomyces laculatispora</name>
    <dbReference type="NCBI Taxonomy" id="887464"/>
    <lineage>
        <taxon>Bacteria</taxon>
        <taxon>Bacillati</taxon>
        <taxon>Actinomycetota</taxon>
        <taxon>Actinomycetes</taxon>
        <taxon>Kitasatosporales</taxon>
        <taxon>Streptomycetaceae</taxon>
        <taxon>Streptomyces</taxon>
    </lineage>
</organism>
<dbReference type="RefSeq" id="WP_306090989.1">
    <property type="nucleotide sequence ID" value="NZ_CP120992.1"/>
</dbReference>
<gene>
    <name evidence="2" type="ORF">P8A22_28240</name>
</gene>
<evidence type="ECO:0008006" key="4">
    <source>
        <dbReference type="Google" id="ProtNLM"/>
    </source>
</evidence>
<evidence type="ECO:0000313" key="3">
    <source>
        <dbReference type="Proteomes" id="UP001229952"/>
    </source>
</evidence>
<feature type="signal peptide" evidence="1">
    <location>
        <begin position="1"/>
        <end position="24"/>
    </location>
</feature>
<name>A0ABY9IAL6_9ACTN</name>
<evidence type="ECO:0000313" key="2">
    <source>
        <dbReference type="EMBL" id="WLQ43466.1"/>
    </source>
</evidence>
<accession>A0ABY9IAL6</accession>
<sequence length="161" mass="15672">MTGRGVRGAGAVLAAVIVAATATACSHDGGSASGTVSQAASAASSVASKGADAVASATAAAEDKLNSFKDGVNASGDVKAGAAATGKDGHATSKVTVRNGTDSTQSYAVQINFRDPSGNLLDTVVVTVDDVAAKGTKDATARSNRKLGGDVRAEVGEALRH</sequence>
<dbReference type="Proteomes" id="UP001229952">
    <property type="component" value="Chromosome"/>
</dbReference>
<keyword evidence="1" id="KW-0732">Signal</keyword>
<protein>
    <recommendedName>
        <fullName evidence="4">Lipoprotein</fullName>
    </recommendedName>
</protein>